<name>A0A653ADR6_UNCDX</name>
<accession>A0A653ADR6</accession>
<gene>
    <name evidence="1" type="ORF">TRIP_B40019</name>
</gene>
<proteinExistence type="predicted"/>
<dbReference type="AlphaFoldDB" id="A0A653ADR6"/>
<protein>
    <submittedName>
        <fullName evidence="1">Uncharacterized protein</fullName>
    </submittedName>
</protein>
<dbReference type="EMBL" id="UPXX01000031">
    <property type="protein sequence ID" value="VBB46085.1"/>
    <property type="molecule type" value="Genomic_DNA"/>
</dbReference>
<organism evidence="1">
    <name type="scientific">Uncultured Desulfatiglans sp</name>
    <dbReference type="NCBI Taxonomy" id="1748965"/>
    <lineage>
        <taxon>Bacteria</taxon>
        <taxon>Pseudomonadati</taxon>
        <taxon>Thermodesulfobacteriota</taxon>
        <taxon>Desulfobacteria</taxon>
        <taxon>Desulfatiglandales</taxon>
        <taxon>Desulfatiglandaceae</taxon>
        <taxon>Desulfatiglans</taxon>
        <taxon>environmental samples</taxon>
    </lineage>
</organism>
<reference evidence="1" key="1">
    <citation type="submission" date="2018-07" db="EMBL/GenBank/DDBJ databases">
        <authorList>
            <consortium name="Genoscope - CEA"/>
            <person name="William W."/>
        </authorList>
    </citation>
    <scope>NUCLEOTIDE SEQUENCE</scope>
    <source>
        <strain evidence="1">IK1</strain>
    </source>
</reference>
<evidence type="ECO:0000313" key="1">
    <source>
        <dbReference type="EMBL" id="VBB46085.1"/>
    </source>
</evidence>
<sequence length="32" mass="3660">MTASHALSQLSYSPKIFLTYQMLNDKVNMLLT</sequence>